<organism evidence="7 8">
    <name type="scientific">Campylobacter jejuni</name>
    <dbReference type="NCBI Taxonomy" id="197"/>
    <lineage>
        <taxon>Bacteria</taxon>
        <taxon>Pseudomonadati</taxon>
        <taxon>Campylobacterota</taxon>
        <taxon>Epsilonproteobacteria</taxon>
        <taxon>Campylobacterales</taxon>
        <taxon>Campylobacteraceae</taxon>
        <taxon>Campylobacter</taxon>
    </lineage>
</organism>
<evidence type="ECO:0000256" key="2">
    <source>
        <dbReference type="ARBA" id="ARBA00022989"/>
    </source>
</evidence>
<feature type="transmembrane region" description="Helical" evidence="4">
    <location>
        <begin position="354"/>
        <end position="375"/>
    </location>
</feature>
<dbReference type="GO" id="GO:0022857">
    <property type="term" value="F:transmembrane transporter activity"/>
    <property type="evidence" value="ECO:0007669"/>
    <property type="project" value="InterPro"/>
</dbReference>
<evidence type="ECO:0000259" key="5">
    <source>
        <dbReference type="PROSITE" id="PS50850"/>
    </source>
</evidence>
<evidence type="ECO:0000313" key="8">
    <source>
        <dbReference type="Proteomes" id="UP000312397"/>
    </source>
</evidence>
<dbReference type="EMBL" id="VEVS01000026">
    <property type="protein sequence ID" value="TNO41078.1"/>
    <property type="molecule type" value="Genomic_DNA"/>
</dbReference>
<accession>A0A430WPL7</accession>
<comment type="caution">
    <text evidence="7">The sequence shown here is derived from an EMBL/GenBank/DDBJ whole genome shotgun (WGS) entry which is preliminary data.</text>
</comment>
<feature type="transmembrane region" description="Helical" evidence="4">
    <location>
        <begin position="159"/>
        <end position="179"/>
    </location>
</feature>
<evidence type="ECO:0000256" key="3">
    <source>
        <dbReference type="ARBA" id="ARBA00023136"/>
    </source>
</evidence>
<feature type="transmembrane region" description="Helical" evidence="4">
    <location>
        <begin position="74"/>
        <end position="95"/>
    </location>
</feature>
<evidence type="ECO:0000256" key="4">
    <source>
        <dbReference type="SAM" id="Phobius"/>
    </source>
</evidence>
<evidence type="ECO:0000313" key="6">
    <source>
        <dbReference type="EMBL" id="OEV49471.1"/>
    </source>
</evidence>
<dbReference type="SUPFAM" id="SSF103473">
    <property type="entry name" value="MFS general substrate transporter"/>
    <property type="match status" value="1"/>
</dbReference>
<feature type="transmembrane region" description="Helical" evidence="4">
    <location>
        <begin position="133"/>
        <end position="153"/>
    </location>
</feature>
<dbReference type="AlphaFoldDB" id="A0A430WPL7"/>
<keyword evidence="2 4" id="KW-1133">Transmembrane helix</keyword>
<reference evidence="7 8" key="2">
    <citation type="submission" date="2019-06" db="EMBL/GenBank/DDBJ databases">
        <title>Epidemiology of MDR Campylobacter spp.</title>
        <authorList>
            <person name="Addetia A."/>
            <person name="Greninger A."/>
            <person name="Fang F."/>
        </authorList>
    </citation>
    <scope>NUCLEOTIDE SEQUENCE [LARGE SCALE GENOMIC DNA]</scope>
    <source>
        <strain evidence="7 8">HMC314</strain>
    </source>
</reference>
<dbReference type="Gene3D" id="1.20.1250.20">
    <property type="entry name" value="MFS general substrate transporter like domains"/>
    <property type="match status" value="2"/>
</dbReference>
<dbReference type="InterPro" id="IPR010645">
    <property type="entry name" value="MFS_4"/>
</dbReference>
<feature type="transmembrane region" description="Helical" evidence="4">
    <location>
        <begin position="326"/>
        <end position="348"/>
    </location>
</feature>
<dbReference type="InterPro" id="IPR020846">
    <property type="entry name" value="MFS_dom"/>
</dbReference>
<feature type="transmembrane region" description="Helical" evidence="4">
    <location>
        <begin position="241"/>
        <end position="259"/>
    </location>
</feature>
<feature type="transmembrane region" description="Helical" evidence="4">
    <location>
        <begin position="44"/>
        <end position="62"/>
    </location>
</feature>
<dbReference type="PROSITE" id="PS50850">
    <property type="entry name" value="MFS"/>
    <property type="match status" value="1"/>
</dbReference>
<feature type="transmembrane region" description="Helical" evidence="4">
    <location>
        <begin position="266"/>
        <end position="285"/>
    </location>
</feature>
<dbReference type="RefSeq" id="WP_070261195.1">
    <property type="nucleotide sequence ID" value="NZ_AP028352.1"/>
</dbReference>
<dbReference type="InterPro" id="IPR036259">
    <property type="entry name" value="MFS_trans_sf"/>
</dbReference>
<dbReference type="PANTHER" id="PTHR23537:SF1">
    <property type="entry name" value="SUGAR TRANSPORTER"/>
    <property type="match status" value="1"/>
</dbReference>
<proteinExistence type="predicted"/>
<keyword evidence="3 4" id="KW-0472">Membrane</keyword>
<protein>
    <submittedName>
        <fullName evidence="6 7">MFS transporter</fullName>
    </submittedName>
</protein>
<dbReference type="PANTHER" id="PTHR23537">
    <property type="match status" value="1"/>
</dbReference>
<gene>
    <name evidence="6" type="ORF">AJY60_02070</name>
    <name evidence="7" type="ORF">FH034_07310</name>
</gene>
<dbReference type="Proteomes" id="UP000312397">
    <property type="component" value="Unassembled WGS sequence"/>
</dbReference>
<name>A0A430WPL7_CAMJU</name>
<feature type="transmembrane region" description="Helical" evidence="4">
    <location>
        <begin position="199"/>
        <end position="221"/>
    </location>
</feature>
<feature type="domain" description="Major facilitator superfamily (MFS) profile" evidence="5">
    <location>
        <begin position="200"/>
        <end position="382"/>
    </location>
</feature>
<feature type="transmembrane region" description="Helical" evidence="4">
    <location>
        <begin position="7"/>
        <end position="32"/>
    </location>
</feature>
<evidence type="ECO:0000256" key="1">
    <source>
        <dbReference type="ARBA" id="ARBA00022692"/>
    </source>
</evidence>
<dbReference type="Proteomes" id="UP000865560">
    <property type="component" value="Unassembled WGS sequence"/>
</dbReference>
<evidence type="ECO:0000313" key="7">
    <source>
        <dbReference type="EMBL" id="TNO41078.1"/>
    </source>
</evidence>
<reference evidence="6 9" key="1">
    <citation type="submission" date="2016-09" db="EMBL/GenBank/DDBJ databases">
        <title>Campylobacter from American crows.</title>
        <authorList>
            <person name="Weis A.M."/>
            <person name="Weimer B.C."/>
            <person name="Townsend A.K."/>
            <person name="Taff C."/>
        </authorList>
    </citation>
    <scope>NUCLEOTIDE SEQUENCE [LARGE SCALE GENOMIC DNA]</scope>
    <source>
        <strain evidence="6 9">BCW_3791</strain>
    </source>
</reference>
<evidence type="ECO:0000313" key="9">
    <source>
        <dbReference type="Proteomes" id="UP000865560"/>
    </source>
</evidence>
<dbReference type="GO" id="GO:0005886">
    <property type="term" value="C:plasma membrane"/>
    <property type="evidence" value="ECO:0007669"/>
    <property type="project" value="TreeGrafter"/>
</dbReference>
<dbReference type="Pfam" id="PF06779">
    <property type="entry name" value="MFS_4"/>
    <property type="match status" value="1"/>
</dbReference>
<feature type="transmembrane region" description="Helical" evidence="4">
    <location>
        <begin position="101"/>
        <end position="121"/>
    </location>
</feature>
<keyword evidence="1 4" id="KW-0812">Transmembrane</keyword>
<feature type="transmembrane region" description="Helical" evidence="4">
    <location>
        <begin position="291"/>
        <end position="314"/>
    </location>
</feature>
<dbReference type="EMBL" id="MJVJ01000046">
    <property type="protein sequence ID" value="OEV49471.1"/>
    <property type="molecule type" value="Genomic_DNA"/>
</dbReference>
<sequence>MTLRIIICFLSTFVANGLARFGYVVLIPIMIISGRLNENQSIQLGIAILVGYIFGSFFINFLKKFISLENIAKLSFLIISLSFFACMMESLPFIWAWLWRFFAGVASASLMILAAPLSLPYVKERFRGRIGGFIFSGIGLGAVVSGFALPFIANINIDLVWIVLGGVVFCAFILSLFSLRILKRSKQTIHKDSKFKIPYGLWLLIISYILNAIGYLPHTLFWVDYLVRDLNFSTLLAGSSWAFFGIGAALGSISSGILADKIGIKNAHIVILFFKALSCFIAAFANDLFWLNFSIFIMGFTTTGNVTLTNALALKIVSKKHFPTSSSFLTLAFGIFQAIFSFLFAYLLKFLDGYFWMFIFCGFCLIFSFLVLLPIKIGTLRN</sequence>